<name>A0A0C9MHQ4_9FUNG</name>
<feature type="compositionally biased region" description="Basic and acidic residues" evidence="1">
    <location>
        <begin position="70"/>
        <end position="84"/>
    </location>
</feature>
<organism evidence="2">
    <name type="scientific">Mucor ambiguus</name>
    <dbReference type="NCBI Taxonomy" id="91626"/>
    <lineage>
        <taxon>Eukaryota</taxon>
        <taxon>Fungi</taxon>
        <taxon>Fungi incertae sedis</taxon>
        <taxon>Mucoromycota</taxon>
        <taxon>Mucoromycotina</taxon>
        <taxon>Mucoromycetes</taxon>
        <taxon>Mucorales</taxon>
        <taxon>Mucorineae</taxon>
        <taxon>Mucoraceae</taxon>
        <taxon>Mucor</taxon>
    </lineage>
</organism>
<sequence>MSKLSSDSNGANNPSRQRKTCPSCMQYGRMRRSHQSCPENLRNNQALIDSIANRSGDLSSDTLSSTNVSFEDKNESHSKQKDTDDVALSPTAKCSEI</sequence>
<evidence type="ECO:0000313" key="2">
    <source>
        <dbReference type="EMBL" id="GAN02642.1"/>
    </source>
</evidence>
<dbReference type="AlphaFoldDB" id="A0A0C9MHQ4"/>
<accession>A0A0C9MHQ4</accession>
<feature type="compositionally biased region" description="Polar residues" evidence="1">
    <location>
        <begin position="1"/>
        <end position="15"/>
    </location>
</feature>
<feature type="compositionally biased region" description="Low complexity" evidence="1">
    <location>
        <begin position="57"/>
        <end position="66"/>
    </location>
</feature>
<evidence type="ECO:0000256" key="1">
    <source>
        <dbReference type="SAM" id="MobiDB-lite"/>
    </source>
</evidence>
<evidence type="ECO:0000313" key="3">
    <source>
        <dbReference type="Proteomes" id="UP000053815"/>
    </source>
</evidence>
<keyword evidence="3" id="KW-1185">Reference proteome</keyword>
<reference evidence="2" key="1">
    <citation type="submission" date="2014-09" db="EMBL/GenBank/DDBJ databases">
        <title>Draft genome sequence of an oleaginous Mucoromycotina fungus Mucor ambiguus NBRC6742.</title>
        <authorList>
            <person name="Takeda I."/>
            <person name="Yamane N."/>
            <person name="Morita T."/>
            <person name="Tamano K."/>
            <person name="Machida M."/>
            <person name="Baker S."/>
            <person name="Koike H."/>
        </authorList>
    </citation>
    <scope>NUCLEOTIDE SEQUENCE</scope>
    <source>
        <strain evidence="2">NBRC 6742</strain>
    </source>
</reference>
<dbReference type="Proteomes" id="UP000053815">
    <property type="component" value="Unassembled WGS sequence"/>
</dbReference>
<feature type="region of interest" description="Disordered" evidence="1">
    <location>
        <begin position="52"/>
        <end position="97"/>
    </location>
</feature>
<proteinExistence type="predicted"/>
<protein>
    <submittedName>
        <fullName evidence="2">Uncharacterized protein</fullName>
    </submittedName>
</protein>
<gene>
    <name evidence="2" type="ORF">MAM1_0025d02087</name>
</gene>
<dbReference type="EMBL" id="DF836314">
    <property type="protein sequence ID" value="GAN02642.1"/>
    <property type="molecule type" value="Genomic_DNA"/>
</dbReference>
<feature type="region of interest" description="Disordered" evidence="1">
    <location>
        <begin position="1"/>
        <end position="39"/>
    </location>
</feature>